<evidence type="ECO:0000313" key="4">
    <source>
        <dbReference type="Proteomes" id="UP000679992"/>
    </source>
</evidence>
<dbReference type="EMBL" id="BOSL01000026">
    <property type="protein sequence ID" value="GIP55950.1"/>
    <property type="molecule type" value="Genomic_DNA"/>
</dbReference>
<sequence>MDWLKELLKNAGIEESKIDSIVTDYNKEVPKYLIPKEKYNEVAEAKKKVEEDIKERDKQLETLSKSAGDNETLKSEIKKLQDENKAATEKYEAEVKDLKINTALKLALAGEVHDADLVAGLIDRNTIKVKDDGTIESGFDDQVKALRESKAFLFVEKTNTKPKGWKPADPSGSKDEPGGLGESFAKAANDSGKAPAAAQNLWG</sequence>
<evidence type="ECO:0000256" key="1">
    <source>
        <dbReference type="SAM" id="Coils"/>
    </source>
</evidence>
<evidence type="ECO:0000256" key="2">
    <source>
        <dbReference type="SAM" id="MobiDB-lite"/>
    </source>
</evidence>
<keyword evidence="4" id="KW-1185">Reference proteome</keyword>
<evidence type="ECO:0000313" key="3">
    <source>
        <dbReference type="EMBL" id="GIP55950.1"/>
    </source>
</evidence>
<organism evidence="3 4">
    <name type="scientific">Paenibacillus vini</name>
    <dbReference type="NCBI Taxonomy" id="1476024"/>
    <lineage>
        <taxon>Bacteria</taxon>
        <taxon>Bacillati</taxon>
        <taxon>Bacillota</taxon>
        <taxon>Bacilli</taxon>
        <taxon>Bacillales</taxon>
        <taxon>Paenibacillaceae</taxon>
        <taxon>Paenibacillus</taxon>
    </lineage>
</organism>
<dbReference type="InterPro" id="IPR009636">
    <property type="entry name" value="SCAF"/>
</dbReference>
<name>A0ABQ4MIY2_9BACL</name>
<dbReference type="Proteomes" id="UP000679992">
    <property type="component" value="Unassembled WGS sequence"/>
</dbReference>
<feature type="region of interest" description="Disordered" evidence="2">
    <location>
        <begin position="158"/>
        <end position="203"/>
    </location>
</feature>
<keyword evidence="1" id="KW-0175">Coiled coil</keyword>
<dbReference type="RefSeq" id="WP_213656697.1">
    <property type="nucleotide sequence ID" value="NZ_BOSL01000026.1"/>
</dbReference>
<evidence type="ECO:0008006" key="5">
    <source>
        <dbReference type="Google" id="ProtNLM"/>
    </source>
</evidence>
<comment type="caution">
    <text evidence="3">The sequence shown here is derived from an EMBL/GenBank/DDBJ whole genome shotgun (WGS) entry which is preliminary data.</text>
</comment>
<proteinExistence type="predicted"/>
<feature type="coiled-coil region" evidence="1">
    <location>
        <begin position="39"/>
        <end position="97"/>
    </location>
</feature>
<reference evidence="3 4" key="1">
    <citation type="submission" date="2021-03" db="EMBL/GenBank/DDBJ databases">
        <title>Antimicrobial resistance genes in bacteria isolated from Japanese honey, and their potential for conferring macrolide and lincosamide resistance in the American foulbrood pathogen Paenibacillus larvae.</title>
        <authorList>
            <person name="Okamoto M."/>
            <person name="Kumagai M."/>
            <person name="Kanamori H."/>
            <person name="Takamatsu D."/>
        </authorList>
    </citation>
    <scope>NUCLEOTIDE SEQUENCE [LARGE SCALE GENOMIC DNA]</scope>
    <source>
        <strain evidence="3 4">J42TS3</strain>
    </source>
</reference>
<protein>
    <recommendedName>
        <fullName evidence="5">Phage minor structural protein GP20</fullName>
    </recommendedName>
</protein>
<accession>A0ABQ4MIY2</accession>
<dbReference type="Pfam" id="PF06810">
    <property type="entry name" value="Phage_scaffold"/>
    <property type="match status" value="1"/>
</dbReference>
<gene>
    <name evidence="3" type="ORF">J42TS3_49850</name>
</gene>